<keyword evidence="6" id="KW-0472">Membrane</keyword>
<dbReference type="OrthoDB" id="9808025at2"/>
<dbReference type="InterPro" id="IPR042177">
    <property type="entry name" value="Cell/Rod_1"/>
</dbReference>
<protein>
    <recommendedName>
        <fullName evidence="2 5">Cell shape-determining protein MreC</fullName>
    </recommendedName>
    <alternativeName>
        <fullName evidence="4 5">Cell shape protein MreC</fullName>
    </alternativeName>
</protein>
<dbReference type="InterPro" id="IPR042175">
    <property type="entry name" value="Cell/Rod_MreC_2"/>
</dbReference>
<keyword evidence="6" id="KW-0812">Transmembrane</keyword>
<sequence length="294" mass="32527">MNPIFGRGPSLQLRLILAVITAILLAYLDRNFAYIAQVRGYLSTAVSPIYYVANLPEQVLTEVGDVLKTRYTLRKENTQLREQARLDAGKLQMLAQLKRENNRLRALLGSPVQQDARKMVTEVIAVESDPYRYRVLIDKGSRDGTYIGQPVLDDNGVVGQIDEVGYSTSRVLLIADLSHALPIRISRNDTRSIALGIGALDKLELQHVPHSADIREGDLAITSGLGGRFPEGYPVARVITANFDESLPFAEITVQPIAALDRLRYLLLVWPAEQDQVPVTNPEAVEQLATEEGS</sequence>
<dbReference type="Proteomes" id="UP000619743">
    <property type="component" value="Unassembled WGS sequence"/>
</dbReference>
<evidence type="ECO:0000256" key="1">
    <source>
        <dbReference type="ARBA" id="ARBA00009369"/>
    </source>
</evidence>
<dbReference type="NCBIfam" id="TIGR00219">
    <property type="entry name" value="mreC"/>
    <property type="match status" value="1"/>
</dbReference>
<evidence type="ECO:0000313" key="9">
    <source>
        <dbReference type="Proteomes" id="UP000619743"/>
    </source>
</evidence>
<comment type="caution">
    <text evidence="8">The sequence shown here is derived from an EMBL/GenBank/DDBJ whole genome shotgun (WGS) entry which is preliminary data.</text>
</comment>
<dbReference type="PANTHER" id="PTHR34138:SF1">
    <property type="entry name" value="CELL SHAPE-DETERMINING PROTEIN MREC"/>
    <property type="match status" value="1"/>
</dbReference>
<evidence type="ECO:0000256" key="4">
    <source>
        <dbReference type="ARBA" id="ARBA00032089"/>
    </source>
</evidence>
<evidence type="ECO:0000256" key="3">
    <source>
        <dbReference type="ARBA" id="ARBA00022960"/>
    </source>
</evidence>
<comment type="similarity">
    <text evidence="1 5">Belongs to the MreC family.</text>
</comment>
<gene>
    <name evidence="8" type="primary">mreC</name>
    <name evidence="8" type="ORF">GCM10011369_26210</name>
</gene>
<evidence type="ECO:0000256" key="5">
    <source>
        <dbReference type="PIRNR" id="PIRNR038471"/>
    </source>
</evidence>
<dbReference type="PANTHER" id="PTHR34138">
    <property type="entry name" value="CELL SHAPE-DETERMINING PROTEIN MREC"/>
    <property type="match status" value="1"/>
</dbReference>
<dbReference type="Pfam" id="PF04085">
    <property type="entry name" value="MreC"/>
    <property type="match status" value="1"/>
</dbReference>
<dbReference type="EMBL" id="BMDX01000014">
    <property type="protein sequence ID" value="GGA82961.1"/>
    <property type="molecule type" value="Genomic_DNA"/>
</dbReference>
<dbReference type="InterPro" id="IPR007221">
    <property type="entry name" value="MreC"/>
</dbReference>
<evidence type="ECO:0000256" key="6">
    <source>
        <dbReference type="SAM" id="Phobius"/>
    </source>
</evidence>
<dbReference type="AlphaFoldDB" id="A0A8J2XQ20"/>
<keyword evidence="6" id="KW-1133">Transmembrane helix</keyword>
<comment type="function">
    <text evidence="5">Involved in formation and maintenance of cell shape.</text>
</comment>
<dbReference type="Gene3D" id="2.40.10.340">
    <property type="entry name" value="Rod shape-determining protein MreC, domain 1"/>
    <property type="match status" value="1"/>
</dbReference>
<accession>A0A8J2XQ20</accession>
<dbReference type="PIRSF" id="PIRSF038471">
    <property type="entry name" value="MreC"/>
    <property type="match status" value="1"/>
</dbReference>
<feature type="domain" description="Rod shape-determining protein MreC beta-barrel core" evidence="7">
    <location>
        <begin position="123"/>
        <end position="270"/>
    </location>
</feature>
<dbReference type="Gene3D" id="2.40.10.350">
    <property type="entry name" value="Rod shape-determining protein MreC, domain 2"/>
    <property type="match status" value="1"/>
</dbReference>
<organism evidence="8 9">
    <name type="scientific">Neiella marina</name>
    <dbReference type="NCBI Taxonomy" id="508461"/>
    <lineage>
        <taxon>Bacteria</taxon>
        <taxon>Pseudomonadati</taxon>
        <taxon>Pseudomonadota</taxon>
        <taxon>Gammaproteobacteria</taxon>
        <taxon>Alteromonadales</taxon>
        <taxon>Echinimonadaceae</taxon>
        <taxon>Neiella</taxon>
    </lineage>
</organism>
<evidence type="ECO:0000313" key="8">
    <source>
        <dbReference type="EMBL" id="GGA82961.1"/>
    </source>
</evidence>
<evidence type="ECO:0000256" key="2">
    <source>
        <dbReference type="ARBA" id="ARBA00013855"/>
    </source>
</evidence>
<reference evidence="9" key="1">
    <citation type="journal article" date="2019" name="Int. J. Syst. Evol. Microbiol.">
        <title>The Global Catalogue of Microorganisms (GCM) 10K type strain sequencing project: providing services to taxonomists for standard genome sequencing and annotation.</title>
        <authorList>
            <consortium name="The Broad Institute Genomics Platform"/>
            <consortium name="The Broad Institute Genome Sequencing Center for Infectious Disease"/>
            <person name="Wu L."/>
            <person name="Ma J."/>
        </authorList>
    </citation>
    <scope>NUCLEOTIDE SEQUENCE [LARGE SCALE GENOMIC DNA]</scope>
    <source>
        <strain evidence="9">CGMCC 1.10130</strain>
    </source>
</reference>
<dbReference type="InterPro" id="IPR055342">
    <property type="entry name" value="MreC_beta-barrel_core"/>
</dbReference>
<proteinExistence type="inferred from homology"/>
<name>A0A8J2XQ20_9GAMM</name>
<dbReference type="GO" id="GO:0008360">
    <property type="term" value="P:regulation of cell shape"/>
    <property type="evidence" value="ECO:0007669"/>
    <property type="project" value="UniProtKB-KW"/>
</dbReference>
<keyword evidence="3 5" id="KW-0133">Cell shape</keyword>
<dbReference type="GO" id="GO:0005886">
    <property type="term" value="C:plasma membrane"/>
    <property type="evidence" value="ECO:0007669"/>
    <property type="project" value="TreeGrafter"/>
</dbReference>
<evidence type="ECO:0000259" key="7">
    <source>
        <dbReference type="Pfam" id="PF04085"/>
    </source>
</evidence>
<dbReference type="RefSeq" id="WP_087506262.1">
    <property type="nucleotide sequence ID" value="NZ_BMDX01000014.1"/>
</dbReference>
<feature type="transmembrane region" description="Helical" evidence="6">
    <location>
        <begin position="12"/>
        <end position="28"/>
    </location>
</feature>
<keyword evidence="9" id="KW-1185">Reference proteome</keyword>